<evidence type="ECO:0000256" key="4">
    <source>
        <dbReference type="ARBA" id="ARBA00022692"/>
    </source>
</evidence>
<keyword evidence="6 12" id="KW-0472">Membrane</keyword>
<dbReference type="InterPro" id="IPR023058">
    <property type="entry name" value="PPIase_PpiC_CS"/>
</dbReference>
<keyword evidence="15" id="KW-1185">Reference proteome</keyword>
<dbReference type="SUPFAM" id="SSF54534">
    <property type="entry name" value="FKBP-like"/>
    <property type="match status" value="1"/>
</dbReference>
<evidence type="ECO:0000313" key="15">
    <source>
        <dbReference type="Proteomes" id="UP001143307"/>
    </source>
</evidence>
<feature type="transmembrane region" description="Helical" evidence="12">
    <location>
        <begin position="12"/>
        <end position="30"/>
    </location>
</feature>
<name>A0ABT3ST20_9GAMM</name>
<keyword evidence="3" id="KW-0997">Cell inner membrane</keyword>
<keyword evidence="7" id="KW-0143">Chaperone</keyword>
<dbReference type="PROSITE" id="PS50198">
    <property type="entry name" value="PPIC_PPIASE_2"/>
    <property type="match status" value="1"/>
</dbReference>
<evidence type="ECO:0000256" key="6">
    <source>
        <dbReference type="ARBA" id="ARBA00023136"/>
    </source>
</evidence>
<dbReference type="InterPro" id="IPR027304">
    <property type="entry name" value="Trigger_fact/SurA_dom_sf"/>
</dbReference>
<evidence type="ECO:0000256" key="3">
    <source>
        <dbReference type="ARBA" id="ARBA00022519"/>
    </source>
</evidence>
<sequence>MLQDIRKNSQGTLAKIIVGIIVVAFAGFGIESILLGGGGSAVAEVNGEEITPQELQQAVNNQKRQLISMMGENLDPAMLDDQLLSQQAMQTLISRKLLVQSANDMGLTVSDTQVGALIGSMEQFQLDGQFSPELYRARLGEAGFTPLLFKTTLTDDIKVGQVRSGLAGSEFATPGELELNARIVGEQRDLRYITIPLEAHASEAIISDPQIQQYYADNSDSFLSEEAVELDYIELRSDSFREAVEEQMIVDAYEQEIANSQYQTENRVSHILFEQGGDESDSSYQERLSDAQSRLAAGEAFAAVAQELSDDVGSASSGGDLGFTSGDAFPAEMEEAIAELDLNGISTPVVTDAGTHIILLTERRSGEAPPLEELRAGLEEQLAMSEARVELLRMVETLKDLAFNAESLADPATELSLQIGQTEKISRDQKDGLFANAKLIAAAFSDDVLNAGHNSDVIELDQDHWVVLSVRAHHPAEVMPLEDVQGVIVAQLTDERARAAVDAAAVQATSSLRAGEQVEAYATSAGYQWQVELAADRRNTMVPPDILQSAFQLAAPAEGSSVIDYVLSANGDALVYEVTRVSPGELASLPESDRAGLEQIVGGEYGQLIDNEYRQGLQDSADISVL</sequence>
<gene>
    <name evidence="14" type="ORF">EYC87_05970</name>
</gene>
<evidence type="ECO:0000259" key="13">
    <source>
        <dbReference type="PROSITE" id="PS50198"/>
    </source>
</evidence>
<dbReference type="Gene3D" id="3.10.50.40">
    <property type="match status" value="1"/>
</dbReference>
<keyword evidence="2" id="KW-1003">Cell membrane</keyword>
<dbReference type="Pfam" id="PF13624">
    <property type="entry name" value="SurA_N_3"/>
    <property type="match status" value="1"/>
</dbReference>
<evidence type="ECO:0000256" key="8">
    <source>
        <dbReference type="ARBA" id="ARBA00038408"/>
    </source>
</evidence>
<evidence type="ECO:0000256" key="1">
    <source>
        <dbReference type="ARBA" id="ARBA00004382"/>
    </source>
</evidence>
<dbReference type="PROSITE" id="PS01096">
    <property type="entry name" value="PPIC_PPIASE_1"/>
    <property type="match status" value="1"/>
</dbReference>
<comment type="caution">
    <text evidence="14">The sequence shown here is derived from an EMBL/GenBank/DDBJ whole genome shotgun (WGS) entry which is preliminary data.</text>
</comment>
<dbReference type="GO" id="GO:0016853">
    <property type="term" value="F:isomerase activity"/>
    <property type="evidence" value="ECO:0007669"/>
    <property type="project" value="UniProtKB-KW"/>
</dbReference>
<dbReference type="RefSeq" id="WP_279252086.1">
    <property type="nucleotide sequence ID" value="NZ_SHNP01000002.1"/>
</dbReference>
<protein>
    <recommendedName>
        <fullName evidence="9">Periplasmic chaperone PpiD</fullName>
    </recommendedName>
    <alternativeName>
        <fullName evidence="10">Periplasmic folding chaperone</fullName>
    </alternativeName>
</protein>
<evidence type="ECO:0000256" key="5">
    <source>
        <dbReference type="ARBA" id="ARBA00022989"/>
    </source>
</evidence>
<dbReference type="InterPro" id="IPR000297">
    <property type="entry name" value="PPIase_PpiC"/>
</dbReference>
<dbReference type="PANTHER" id="PTHR47529:SF1">
    <property type="entry name" value="PERIPLASMIC CHAPERONE PPID"/>
    <property type="match status" value="1"/>
</dbReference>
<evidence type="ECO:0000256" key="2">
    <source>
        <dbReference type="ARBA" id="ARBA00022475"/>
    </source>
</evidence>
<comment type="subcellular location">
    <subcellularLocation>
        <location evidence="1">Cell inner membrane</location>
        <topology evidence="1">Single-pass type II membrane protein</topology>
        <orientation evidence="1">Periplasmic side</orientation>
    </subcellularLocation>
</comment>
<keyword evidence="5 12" id="KW-1133">Transmembrane helix</keyword>
<reference evidence="14" key="1">
    <citation type="submission" date="2019-02" db="EMBL/GenBank/DDBJ databases">
        <authorList>
            <person name="Li S.-H."/>
        </authorList>
    </citation>
    <scope>NUCLEOTIDE SEQUENCE</scope>
    <source>
        <strain evidence="14">IMCC8485</strain>
    </source>
</reference>
<dbReference type="PANTHER" id="PTHR47529">
    <property type="entry name" value="PEPTIDYL-PROLYL CIS-TRANS ISOMERASE D"/>
    <property type="match status" value="1"/>
</dbReference>
<evidence type="ECO:0000256" key="11">
    <source>
        <dbReference type="PROSITE-ProRule" id="PRU00278"/>
    </source>
</evidence>
<keyword evidence="11" id="KW-0697">Rotamase</keyword>
<keyword evidence="11 14" id="KW-0413">Isomerase</keyword>
<dbReference type="Pfam" id="PF00639">
    <property type="entry name" value="Rotamase"/>
    <property type="match status" value="1"/>
</dbReference>
<accession>A0ABT3ST20</accession>
<dbReference type="Gene3D" id="1.10.4030.10">
    <property type="entry name" value="Porin chaperone SurA, peptide-binding domain"/>
    <property type="match status" value="1"/>
</dbReference>
<evidence type="ECO:0000256" key="7">
    <source>
        <dbReference type="ARBA" id="ARBA00023186"/>
    </source>
</evidence>
<evidence type="ECO:0000256" key="10">
    <source>
        <dbReference type="ARBA" id="ARBA00042775"/>
    </source>
</evidence>
<evidence type="ECO:0000256" key="9">
    <source>
        <dbReference type="ARBA" id="ARBA00040743"/>
    </source>
</evidence>
<dbReference type="Proteomes" id="UP001143307">
    <property type="component" value="Unassembled WGS sequence"/>
</dbReference>
<keyword evidence="4 12" id="KW-0812">Transmembrane</keyword>
<evidence type="ECO:0000313" key="14">
    <source>
        <dbReference type="EMBL" id="MCX2973132.1"/>
    </source>
</evidence>
<dbReference type="InterPro" id="IPR052029">
    <property type="entry name" value="PpiD_chaperone"/>
</dbReference>
<evidence type="ECO:0000256" key="12">
    <source>
        <dbReference type="SAM" id="Phobius"/>
    </source>
</evidence>
<proteinExistence type="inferred from homology"/>
<dbReference type="EMBL" id="SHNP01000002">
    <property type="protein sequence ID" value="MCX2973132.1"/>
    <property type="molecule type" value="Genomic_DNA"/>
</dbReference>
<comment type="similarity">
    <text evidence="8">Belongs to the PpiD chaperone family.</text>
</comment>
<organism evidence="14 15">
    <name type="scientific">Candidatus Seongchinamella marina</name>
    <dbReference type="NCBI Taxonomy" id="2518990"/>
    <lineage>
        <taxon>Bacteria</taxon>
        <taxon>Pseudomonadati</taxon>
        <taxon>Pseudomonadota</taxon>
        <taxon>Gammaproteobacteria</taxon>
        <taxon>Cellvibrionales</taxon>
        <taxon>Halieaceae</taxon>
        <taxon>Seongchinamella</taxon>
    </lineage>
</organism>
<feature type="domain" description="PpiC" evidence="13">
    <location>
        <begin position="263"/>
        <end position="362"/>
    </location>
</feature>
<dbReference type="SUPFAM" id="SSF109998">
    <property type="entry name" value="Triger factor/SurA peptide-binding domain-like"/>
    <property type="match status" value="1"/>
</dbReference>
<dbReference type="InterPro" id="IPR046357">
    <property type="entry name" value="PPIase_dom_sf"/>
</dbReference>